<name>A0ABQ1VRE3_9BACL</name>
<sequence length="120" mass="13002">MLDITKEVPPVAATPVVLSNEPDLDWQQNGKNNEYVTYLLEGSLRVKAAAGTVLSDANCEADEQGISRCHNEIALSDTQKITVVNVHNMNNYACLAPGDTVNIEPYAEGWLKVTKTGDGQ</sequence>
<protein>
    <recommendedName>
        <fullName evidence="3">FHA domain-containing protein</fullName>
    </recommendedName>
</protein>
<proteinExistence type="predicted"/>
<gene>
    <name evidence="1" type="ORF">GCM10010913_12610</name>
</gene>
<comment type="caution">
    <text evidence="1">The sequence shown here is derived from an EMBL/GenBank/DDBJ whole genome shotgun (WGS) entry which is preliminary data.</text>
</comment>
<reference evidence="2" key="1">
    <citation type="journal article" date="2019" name="Int. J. Syst. Evol. Microbiol.">
        <title>The Global Catalogue of Microorganisms (GCM) 10K type strain sequencing project: providing services to taxonomists for standard genome sequencing and annotation.</title>
        <authorList>
            <consortium name="The Broad Institute Genomics Platform"/>
            <consortium name="The Broad Institute Genome Sequencing Center for Infectious Disease"/>
            <person name="Wu L."/>
            <person name="Ma J."/>
        </authorList>
    </citation>
    <scope>NUCLEOTIDE SEQUENCE [LARGE SCALE GENOMIC DNA]</scope>
    <source>
        <strain evidence="2">CGMCC 1.15420</strain>
    </source>
</reference>
<keyword evidence="2" id="KW-1185">Reference proteome</keyword>
<accession>A0ABQ1VRE3</accession>
<dbReference type="Proteomes" id="UP000608420">
    <property type="component" value="Unassembled WGS sequence"/>
</dbReference>
<evidence type="ECO:0008006" key="3">
    <source>
        <dbReference type="Google" id="ProtNLM"/>
    </source>
</evidence>
<organism evidence="1 2">
    <name type="scientific">Paenibacillus aceti</name>
    <dbReference type="NCBI Taxonomy" id="1820010"/>
    <lineage>
        <taxon>Bacteria</taxon>
        <taxon>Bacillati</taxon>
        <taxon>Bacillota</taxon>
        <taxon>Bacilli</taxon>
        <taxon>Bacillales</taxon>
        <taxon>Paenibacillaceae</taxon>
        <taxon>Paenibacillus</taxon>
    </lineage>
</organism>
<dbReference type="EMBL" id="BMIW01000006">
    <property type="protein sequence ID" value="GGF92493.1"/>
    <property type="molecule type" value="Genomic_DNA"/>
</dbReference>
<evidence type="ECO:0000313" key="1">
    <source>
        <dbReference type="EMBL" id="GGF92493.1"/>
    </source>
</evidence>
<evidence type="ECO:0000313" key="2">
    <source>
        <dbReference type="Proteomes" id="UP000608420"/>
    </source>
</evidence>